<feature type="compositionally biased region" description="Polar residues" evidence="5">
    <location>
        <begin position="239"/>
        <end position="250"/>
    </location>
</feature>
<dbReference type="InterPro" id="IPR009072">
    <property type="entry name" value="Histone-fold"/>
</dbReference>
<dbReference type="EMBL" id="CP144747">
    <property type="protein sequence ID" value="WVZ66325.1"/>
    <property type="molecule type" value="Genomic_DNA"/>
</dbReference>
<evidence type="ECO:0000259" key="6">
    <source>
        <dbReference type="SMART" id="SM00576"/>
    </source>
</evidence>
<protein>
    <recommendedName>
        <fullName evidence="6">Bromodomain associated domain-containing protein</fullName>
    </recommendedName>
</protein>
<dbReference type="Proteomes" id="UP001341281">
    <property type="component" value="Chromosome 03"/>
</dbReference>
<feature type="domain" description="Bromodomain associated" evidence="6">
    <location>
        <begin position="19"/>
        <end position="96"/>
    </location>
</feature>
<evidence type="ECO:0000313" key="7">
    <source>
        <dbReference type="EMBL" id="WVZ66325.1"/>
    </source>
</evidence>
<proteinExistence type="predicted"/>
<evidence type="ECO:0000256" key="4">
    <source>
        <dbReference type="ARBA" id="ARBA00023242"/>
    </source>
</evidence>
<evidence type="ECO:0000256" key="2">
    <source>
        <dbReference type="ARBA" id="ARBA00023015"/>
    </source>
</evidence>
<dbReference type="InterPro" id="IPR006565">
    <property type="entry name" value="BTP"/>
</dbReference>
<evidence type="ECO:0000256" key="1">
    <source>
        <dbReference type="ARBA" id="ARBA00004123"/>
    </source>
</evidence>
<dbReference type="PANTHER" id="PTHR46338">
    <property type="entry name" value="TRANSCRIPTION INITIATION FACTOR TFIID SUBUNIT 8"/>
    <property type="match status" value="1"/>
</dbReference>
<name>A0AAQ3WLZ7_PASNO</name>
<evidence type="ECO:0000256" key="5">
    <source>
        <dbReference type="SAM" id="MobiDB-lite"/>
    </source>
</evidence>
<dbReference type="AlphaFoldDB" id="A0AAQ3WLZ7"/>
<dbReference type="Gene3D" id="1.10.20.10">
    <property type="entry name" value="Histone, subunit A"/>
    <property type="match status" value="1"/>
</dbReference>
<dbReference type="PANTHER" id="PTHR46338:SF21">
    <property type="entry name" value="OS02G0699900 PROTEIN"/>
    <property type="match status" value="1"/>
</dbReference>
<evidence type="ECO:0000256" key="3">
    <source>
        <dbReference type="ARBA" id="ARBA00023163"/>
    </source>
</evidence>
<feature type="region of interest" description="Disordered" evidence="5">
    <location>
        <begin position="238"/>
        <end position="257"/>
    </location>
</feature>
<keyword evidence="3" id="KW-0804">Transcription</keyword>
<keyword evidence="8" id="KW-1185">Reference proteome</keyword>
<dbReference type="SMART" id="SM00576">
    <property type="entry name" value="BTP"/>
    <property type="match status" value="1"/>
</dbReference>
<accession>A0AAQ3WLZ7</accession>
<keyword evidence="4" id="KW-0539">Nucleus</keyword>
<dbReference type="CDD" id="cd00076">
    <property type="entry name" value="HFD_SF"/>
    <property type="match status" value="1"/>
</dbReference>
<dbReference type="GO" id="GO:0005669">
    <property type="term" value="C:transcription factor TFIID complex"/>
    <property type="evidence" value="ECO:0007669"/>
    <property type="project" value="InterPro"/>
</dbReference>
<reference evidence="7 8" key="1">
    <citation type="submission" date="2024-02" db="EMBL/GenBank/DDBJ databases">
        <title>High-quality chromosome-scale genome assembly of Pensacola bahiagrass (Paspalum notatum Flugge var. saurae).</title>
        <authorList>
            <person name="Vega J.M."/>
            <person name="Podio M."/>
            <person name="Orjuela J."/>
            <person name="Siena L.A."/>
            <person name="Pessino S.C."/>
            <person name="Combes M.C."/>
            <person name="Mariac C."/>
            <person name="Albertini E."/>
            <person name="Pupilli F."/>
            <person name="Ortiz J.P.A."/>
            <person name="Leblanc O."/>
        </authorList>
    </citation>
    <scope>NUCLEOTIDE SEQUENCE [LARGE SCALE GENOMIC DNA]</scope>
    <source>
        <strain evidence="7">R1</strain>
        <tissue evidence="7">Leaf</tissue>
    </source>
</reference>
<organism evidence="7 8">
    <name type="scientific">Paspalum notatum var. saurae</name>
    <dbReference type="NCBI Taxonomy" id="547442"/>
    <lineage>
        <taxon>Eukaryota</taxon>
        <taxon>Viridiplantae</taxon>
        <taxon>Streptophyta</taxon>
        <taxon>Embryophyta</taxon>
        <taxon>Tracheophyta</taxon>
        <taxon>Spermatophyta</taxon>
        <taxon>Magnoliopsida</taxon>
        <taxon>Liliopsida</taxon>
        <taxon>Poales</taxon>
        <taxon>Poaceae</taxon>
        <taxon>PACMAD clade</taxon>
        <taxon>Panicoideae</taxon>
        <taxon>Andropogonodae</taxon>
        <taxon>Paspaleae</taxon>
        <taxon>Paspalinae</taxon>
        <taxon>Paspalum</taxon>
    </lineage>
</organism>
<dbReference type="Pfam" id="PF07524">
    <property type="entry name" value="Bromo_TP"/>
    <property type="match status" value="1"/>
</dbReference>
<gene>
    <name evidence="7" type="ORF">U9M48_015565</name>
</gene>
<keyword evidence="2" id="KW-0805">Transcription regulation</keyword>
<evidence type="ECO:0000313" key="8">
    <source>
        <dbReference type="Proteomes" id="UP001341281"/>
    </source>
</evidence>
<dbReference type="GO" id="GO:0046982">
    <property type="term" value="F:protein heterodimerization activity"/>
    <property type="evidence" value="ECO:0007669"/>
    <property type="project" value="InterPro"/>
</dbReference>
<dbReference type="InterPro" id="IPR037818">
    <property type="entry name" value="TAF8"/>
</dbReference>
<sequence length="382" mass="41018">MATPARKPRDTAGAAPIPRQLYAAVSTVSTAQILRASGYSAAEPAALRALSDIAGRYIASLGAAAAAFAEARGRTEPNIADVVLALEDHALGGFPGASDPARPVLCSGALADLAGFVASVREVPFAKPLPRRDPGSGSSKCWESFAAAGREPPLRHVPQWLPRFPEECEERLRGRGEVAAQFEEFTGEVVTAMANSNGAENGRRVLPANREKVSFCLGQKRRQRVMLPLPILNPLCPESNKSSSSHSQDGPASRACATPTPPLGHTLLLPLPPNPLSHPSMSVATMADADDFILPPSSSIYFYDHVNPIFTSRRFLPPTKTKLFDQLYSFTWLLSNSVQCCALRHWYPLKIGLGLQLEVSENVSDSMNRAGKVASVNAWKTQ</sequence>
<comment type="subcellular location">
    <subcellularLocation>
        <location evidence="1">Nucleus</location>
    </subcellularLocation>
</comment>